<comment type="similarity">
    <text evidence="2">Belongs to the ribose 5-phosphate isomerase family.</text>
</comment>
<sequence length="232" mass="25693">MDQNAQKQRAALAALDEVQDGMTVGLGTGSTATFFIQLLKQAMMERHWQLTTVASSTRSADMARSLGITVKDIDEVDNIDVTIDGADECDWSLNGIKGGGAALLYEKVLAVRSNRNIWIIDDSKLSEQLGQFRLPVEVIPFGAEQVFNRFQDMGLAPSFRMTNIWDRLVTDAGHHIIDLDVSNVNNPYRLADDIKGMTGVVEHGFFLDICDRVIIGTDPIQTMVRPVELKQP</sequence>
<dbReference type="InterPro" id="IPR004788">
    <property type="entry name" value="Ribose5P_isomerase_type_A"/>
</dbReference>
<feature type="binding site" evidence="2">
    <location>
        <position position="124"/>
    </location>
    <ligand>
        <name>substrate</name>
    </ligand>
</feature>
<dbReference type="HAMAP" id="MF_00170">
    <property type="entry name" value="Rib_5P_isom_A"/>
    <property type="match status" value="1"/>
</dbReference>
<dbReference type="NCBIfam" id="NF001924">
    <property type="entry name" value="PRK00702.1"/>
    <property type="match status" value="1"/>
</dbReference>
<dbReference type="RefSeq" id="WP_248657246.1">
    <property type="nucleotide sequence ID" value="NZ_CAUZLK010000009.1"/>
</dbReference>
<dbReference type="SUPFAM" id="SSF100950">
    <property type="entry name" value="NagB/RpiA/CoA transferase-like"/>
    <property type="match status" value="1"/>
</dbReference>
<dbReference type="GO" id="GO:0004751">
    <property type="term" value="F:ribose-5-phosphate isomerase activity"/>
    <property type="evidence" value="ECO:0007669"/>
    <property type="project" value="UniProtKB-EC"/>
</dbReference>
<comment type="catalytic activity">
    <reaction evidence="2">
        <text>aldehydo-D-ribose 5-phosphate = D-ribulose 5-phosphate</text>
        <dbReference type="Rhea" id="RHEA:14657"/>
        <dbReference type="ChEBI" id="CHEBI:58121"/>
        <dbReference type="ChEBI" id="CHEBI:58273"/>
        <dbReference type="EC" id="5.3.1.6"/>
    </reaction>
</comment>
<evidence type="ECO:0000256" key="1">
    <source>
        <dbReference type="ARBA" id="ARBA00023235"/>
    </source>
</evidence>
<gene>
    <name evidence="2" type="primary">rpiA</name>
    <name evidence="3" type="ORF">R54839_PPFHFPJH_01492</name>
</gene>
<feature type="binding site" evidence="2">
    <location>
        <begin position="28"/>
        <end position="31"/>
    </location>
    <ligand>
        <name>substrate</name>
    </ligand>
</feature>
<name>A0ABN9Z252_9LACO</name>
<dbReference type="InterPro" id="IPR020672">
    <property type="entry name" value="Ribose5P_isomerase_typA_subgr"/>
</dbReference>
<dbReference type="PANTHER" id="PTHR11934:SF0">
    <property type="entry name" value="RIBOSE-5-PHOSPHATE ISOMERASE"/>
    <property type="match status" value="1"/>
</dbReference>
<reference evidence="3 4" key="1">
    <citation type="submission" date="2023-10" db="EMBL/GenBank/DDBJ databases">
        <authorList>
            <person name="Botero Cardona J."/>
        </authorList>
    </citation>
    <scope>NUCLEOTIDE SEQUENCE [LARGE SCALE GENOMIC DNA]</scope>
    <source>
        <strain evidence="3 4">R-54839</strain>
    </source>
</reference>
<feature type="binding site" evidence="2">
    <location>
        <begin position="97"/>
        <end position="100"/>
    </location>
    <ligand>
        <name>substrate</name>
    </ligand>
</feature>
<evidence type="ECO:0000256" key="2">
    <source>
        <dbReference type="HAMAP-Rule" id="MF_00170"/>
    </source>
</evidence>
<comment type="pathway">
    <text evidence="2">Carbohydrate degradation; pentose phosphate pathway; D-ribose 5-phosphate from D-ribulose 5-phosphate (non-oxidative stage): step 1/1.</text>
</comment>
<dbReference type="Pfam" id="PF06026">
    <property type="entry name" value="Rib_5-P_isom_A"/>
    <property type="match status" value="1"/>
</dbReference>
<accession>A0ABN9Z252</accession>
<organism evidence="3 4">
    <name type="scientific">Fructobacillus fructosus</name>
    <dbReference type="NCBI Taxonomy" id="1631"/>
    <lineage>
        <taxon>Bacteria</taxon>
        <taxon>Bacillati</taxon>
        <taxon>Bacillota</taxon>
        <taxon>Bacilli</taxon>
        <taxon>Lactobacillales</taxon>
        <taxon>Lactobacillaceae</taxon>
        <taxon>Fructobacillus</taxon>
    </lineage>
</organism>
<evidence type="ECO:0000313" key="3">
    <source>
        <dbReference type="EMBL" id="CAK1253032.1"/>
    </source>
</evidence>
<dbReference type="EMBL" id="CAUZLR010000011">
    <property type="protein sequence ID" value="CAK1253032.1"/>
    <property type="molecule type" value="Genomic_DNA"/>
</dbReference>
<keyword evidence="1 2" id="KW-0413">Isomerase</keyword>
<dbReference type="PANTHER" id="PTHR11934">
    <property type="entry name" value="RIBOSE-5-PHOSPHATE ISOMERASE"/>
    <property type="match status" value="1"/>
</dbReference>
<dbReference type="CDD" id="cd01398">
    <property type="entry name" value="RPI_A"/>
    <property type="match status" value="1"/>
</dbReference>
<dbReference type="NCBIfam" id="TIGR00021">
    <property type="entry name" value="rpiA"/>
    <property type="match status" value="1"/>
</dbReference>
<dbReference type="Proteomes" id="UP001314261">
    <property type="component" value="Unassembled WGS sequence"/>
</dbReference>
<dbReference type="EC" id="5.3.1.6" evidence="2"/>
<proteinExistence type="inferred from homology"/>
<comment type="function">
    <text evidence="2">Catalyzes the reversible conversion of ribose-5-phosphate to ribulose 5-phosphate.</text>
</comment>
<keyword evidence="4" id="KW-1185">Reference proteome</keyword>
<dbReference type="SUPFAM" id="SSF75445">
    <property type="entry name" value="D-ribose-5-phosphate isomerase (RpiA), lid domain"/>
    <property type="match status" value="1"/>
</dbReference>
<dbReference type="Gene3D" id="3.40.50.1360">
    <property type="match status" value="1"/>
</dbReference>
<feature type="binding site" evidence="2">
    <location>
        <begin position="84"/>
        <end position="87"/>
    </location>
    <ligand>
        <name>substrate</name>
    </ligand>
</feature>
<comment type="caution">
    <text evidence="3">The sequence shown here is derived from an EMBL/GenBank/DDBJ whole genome shotgun (WGS) entry which is preliminary data.</text>
</comment>
<feature type="active site" description="Proton acceptor" evidence="2">
    <location>
        <position position="106"/>
    </location>
</feature>
<dbReference type="Gene3D" id="3.30.70.260">
    <property type="match status" value="1"/>
</dbReference>
<evidence type="ECO:0000313" key="4">
    <source>
        <dbReference type="Proteomes" id="UP001314261"/>
    </source>
</evidence>
<protein>
    <recommendedName>
        <fullName evidence="2">Ribose-5-phosphate isomerase A</fullName>
        <ecNumber evidence="2">5.3.1.6</ecNumber>
    </recommendedName>
    <alternativeName>
        <fullName evidence="2">Phosphoriboisomerase A</fullName>
        <shortName evidence="2">PRI</shortName>
    </alternativeName>
</protein>
<dbReference type="InterPro" id="IPR037171">
    <property type="entry name" value="NagB/RpiA_transferase-like"/>
</dbReference>
<comment type="subunit">
    <text evidence="2">Homodimer.</text>
</comment>